<organism evidence="1 2">
    <name type="scientific">Emticicia oligotrophica (strain DSM 17448 / CIP 109782 / MTCC 6937 / GPTSA100-15)</name>
    <dbReference type="NCBI Taxonomy" id="929562"/>
    <lineage>
        <taxon>Bacteria</taxon>
        <taxon>Pseudomonadati</taxon>
        <taxon>Bacteroidota</taxon>
        <taxon>Cytophagia</taxon>
        <taxon>Cytophagales</taxon>
        <taxon>Leadbetterellaceae</taxon>
        <taxon>Emticicia</taxon>
    </lineage>
</organism>
<evidence type="ECO:0000313" key="1">
    <source>
        <dbReference type="EMBL" id="AFK03005.1"/>
    </source>
</evidence>
<proteinExistence type="predicted"/>
<accession>A0ABN4AEC8</accession>
<evidence type="ECO:0000313" key="2">
    <source>
        <dbReference type="Proteomes" id="UP000002875"/>
    </source>
</evidence>
<reference evidence="1 2" key="1">
    <citation type="submission" date="2011-07" db="EMBL/GenBank/DDBJ databases">
        <title>The complete genome of chromosome of Emticicia oligotrophica DSM 17448.</title>
        <authorList>
            <consortium name="US DOE Joint Genome Institute (JGI-PGF)"/>
            <person name="Lucas S."/>
            <person name="Han J."/>
            <person name="Lapidus A."/>
            <person name="Bruce D."/>
            <person name="Goodwin L."/>
            <person name="Pitluck S."/>
            <person name="Peters L."/>
            <person name="Kyrpides N."/>
            <person name="Mavromatis K."/>
            <person name="Ivanova N."/>
            <person name="Ovchinnikova G."/>
            <person name="Teshima H."/>
            <person name="Detter J.C."/>
            <person name="Tapia R."/>
            <person name="Han C."/>
            <person name="Land M."/>
            <person name="Hauser L."/>
            <person name="Markowitz V."/>
            <person name="Cheng J.-F."/>
            <person name="Hugenholtz P."/>
            <person name="Woyke T."/>
            <person name="Wu D."/>
            <person name="Tindall B."/>
            <person name="Pomrenke H."/>
            <person name="Brambilla E."/>
            <person name="Klenk H.-P."/>
            <person name="Eisen J.A."/>
        </authorList>
    </citation>
    <scope>NUCLEOTIDE SEQUENCE [LARGE SCALE GENOMIC DNA]</scope>
    <source>
        <strain evidence="1 2">DSM 17448</strain>
    </source>
</reference>
<evidence type="ECO:0008006" key="3">
    <source>
        <dbReference type="Google" id="ProtNLM"/>
    </source>
</evidence>
<dbReference type="EMBL" id="CP002961">
    <property type="protein sequence ID" value="AFK03005.1"/>
    <property type="molecule type" value="Genomic_DNA"/>
</dbReference>
<name>A0ABN4AEC8_EMTOG</name>
<keyword evidence="2" id="KW-1185">Reference proteome</keyword>
<dbReference type="Proteomes" id="UP000002875">
    <property type="component" value="Chromosome"/>
</dbReference>
<sequence>MGWETVRFKGKEFDYNNGLISWVQKFMELFLSKYQHPKWFYEFLDDIKSNFHIPHGKFFFDEELIDKEDNRLDYAIKMIDFTIEKMEKINKREFIEYIRNDLKGIWCDLEPSSFYDDNWLNENETYVNNYIGVLKKLKEIMKP</sequence>
<gene>
    <name evidence="1" type="ordered locus">Emtol_1863</name>
</gene>
<protein>
    <recommendedName>
        <fullName evidence="3">CdiI immunity protein domain-containing protein</fullName>
    </recommendedName>
</protein>